<proteinExistence type="predicted"/>
<evidence type="ECO:0000313" key="2">
    <source>
        <dbReference type="Proteomes" id="UP000179786"/>
    </source>
</evidence>
<dbReference type="EMBL" id="MKJU01000028">
    <property type="protein sequence ID" value="OHU89686.1"/>
    <property type="molecule type" value="Genomic_DNA"/>
</dbReference>
<gene>
    <name evidence="1" type="ORF">BET10_16305</name>
</gene>
<name>A0A1S1MT53_9GAMM</name>
<keyword evidence="2" id="KW-1185">Reference proteome</keyword>
<evidence type="ECO:0000313" key="1">
    <source>
        <dbReference type="EMBL" id="OHU89686.1"/>
    </source>
</evidence>
<dbReference type="STRING" id="1859457.BET10_16305"/>
<organism evidence="1 2">
    <name type="scientific">Pseudoalteromonas amylolytica</name>
    <dbReference type="NCBI Taxonomy" id="1859457"/>
    <lineage>
        <taxon>Bacteria</taxon>
        <taxon>Pseudomonadati</taxon>
        <taxon>Pseudomonadota</taxon>
        <taxon>Gammaproteobacteria</taxon>
        <taxon>Alteromonadales</taxon>
        <taxon>Pseudoalteromonadaceae</taxon>
        <taxon>Pseudoalteromonas</taxon>
    </lineage>
</organism>
<dbReference type="AlphaFoldDB" id="A0A1S1MT53"/>
<reference evidence="1 2" key="1">
    <citation type="submission" date="2016-09" db="EMBL/GenBank/DDBJ databases">
        <title>Pseudoalteromonas amylolytica sp. nov., isolated from the surface seawater.</title>
        <authorList>
            <person name="Wu Y.-H."/>
            <person name="Cheng H."/>
            <person name="Jin X.-B."/>
            <person name="Wang C.-S."/>
            <person name="Xu X.-W."/>
        </authorList>
    </citation>
    <scope>NUCLEOTIDE SEQUENCE [LARGE SCALE GENOMIC DNA]</scope>
    <source>
        <strain evidence="1 2">JW1</strain>
    </source>
</reference>
<sequence length="175" mass="18943">MWLDNMDVSSMRKIISLIFLALIVTKNVSAREFGINVNFEAQSTPLEITERKSMEFPDLIADNATKNGAKCEVYGVVNSGTNETSLCPGQIGRMGEFKISGAPNGAVTVTHTADQTINGLRFSTNSSAQPVLKPLTLDLKGEATFFAGGVITLVDKSTAQTNAYQFFYDVSVAYQ</sequence>
<protein>
    <recommendedName>
        <fullName evidence="3">DUF4402 domain-containing protein</fullName>
    </recommendedName>
</protein>
<accession>A0A1S1MT53</accession>
<dbReference type="Proteomes" id="UP000179786">
    <property type="component" value="Unassembled WGS sequence"/>
</dbReference>
<comment type="caution">
    <text evidence="1">The sequence shown here is derived from an EMBL/GenBank/DDBJ whole genome shotgun (WGS) entry which is preliminary data.</text>
</comment>
<evidence type="ECO:0008006" key="3">
    <source>
        <dbReference type="Google" id="ProtNLM"/>
    </source>
</evidence>